<evidence type="ECO:0000256" key="1">
    <source>
        <dbReference type="SAM" id="MobiDB-lite"/>
    </source>
</evidence>
<gene>
    <name evidence="2" type="ORF">F0U60_45405</name>
</gene>
<keyword evidence="3" id="KW-1185">Reference proteome</keyword>
<evidence type="ECO:0000313" key="2">
    <source>
        <dbReference type="EMBL" id="WNG50566.1"/>
    </source>
</evidence>
<feature type="region of interest" description="Disordered" evidence="1">
    <location>
        <begin position="1"/>
        <end position="21"/>
    </location>
</feature>
<name>A0ABY9X587_9BACT</name>
<dbReference type="RefSeq" id="WP_395809795.1">
    <property type="nucleotide sequence ID" value="NZ_CP043494.1"/>
</dbReference>
<evidence type="ECO:0000313" key="3">
    <source>
        <dbReference type="Proteomes" id="UP001611383"/>
    </source>
</evidence>
<proteinExistence type="predicted"/>
<organism evidence="2 3">
    <name type="scientific">Archangium minus</name>
    <dbReference type="NCBI Taxonomy" id="83450"/>
    <lineage>
        <taxon>Bacteria</taxon>
        <taxon>Pseudomonadati</taxon>
        <taxon>Myxococcota</taxon>
        <taxon>Myxococcia</taxon>
        <taxon>Myxococcales</taxon>
        <taxon>Cystobacterineae</taxon>
        <taxon>Archangiaceae</taxon>
        <taxon>Archangium</taxon>
    </lineage>
</organism>
<protein>
    <submittedName>
        <fullName evidence="2">Uncharacterized protein</fullName>
    </submittedName>
</protein>
<reference evidence="2 3" key="1">
    <citation type="submission" date="2019-08" db="EMBL/GenBank/DDBJ databases">
        <title>Archangium and Cystobacter genomes.</title>
        <authorList>
            <person name="Chen I.-C.K."/>
            <person name="Wielgoss S."/>
        </authorList>
    </citation>
    <scope>NUCLEOTIDE SEQUENCE [LARGE SCALE GENOMIC DNA]</scope>
    <source>
        <strain evidence="2 3">Cbm 6</strain>
    </source>
</reference>
<accession>A0ABY9X587</accession>
<dbReference type="EMBL" id="CP043494">
    <property type="protein sequence ID" value="WNG50566.1"/>
    <property type="molecule type" value="Genomic_DNA"/>
</dbReference>
<dbReference type="Proteomes" id="UP001611383">
    <property type="component" value="Chromosome"/>
</dbReference>
<sequence length="434" mass="48570">MPERERTHVSSGTWAQEPSPEDVRLQLEGRVETVEVARARYAALESLLSGRWWKRRLRKQPEAIQAVLRHESELDEALSRIQRRAQADHWPETLPVLTAVREVLGLRGRLEVLVRKRLGGGLSRNSGAPGLTEGLAQLEAFVLQPVPLELASGEVRLLEGRLREVGLSRRIHVVTALAVITNGLVGGDPSPKALVVPLIAYLVYGWLHRGRYWLTSERLVWMPKDGEPVQIPLRSIRELGLRSPFGYGVRVVGERETLTLAVDEPKQLQDLLLALEMHRKPPLLGSVGAERLANVVCYPATLESGSSRKGLVVLRPGYVAFLPMDRPEAVRRAIMGKEYSPPLNGPAFGLPSIIEHLRHLRSEAEFDACVERAVADAEGERWNPRDVLRYEAHVPSRKRLHLQTSDGPSKSLIGKVDRNQQEMAEHILANWPKP</sequence>